<evidence type="ECO:0000256" key="1">
    <source>
        <dbReference type="ARBA" id="ARBA00007315"/>
    </source>
</evidence>
<keyword evidence="5" id="KW-0904">Protein phosphatase</keyword>
<dbReference type="EC" id="3.1.3.48" evidence="2"/>
<organism evidence="10">
    <name type="scientific">Guillardia theta (strain CCMP2712)</name>
    <name type="common">Cryptophyte</name>
    <dbReference type="NCBI Taxonomy" id="905079"/>
    <lineage>
        <taxon>Eukaryota</taxon>
        <taxon>Cryptophyceae</taxon>
        <taxon>Pyrenomonadales</taxon>
        <taxon>Geminigeraceae</taxon>
        <taxon>Guillardia</taxon>
    </lineage>
</organism>
<accession>L1I5D9</accession>
<evidence type="ECO:0000256" key="4">
    <source>
        <dbReference type="ARBA" id="ARBA00022801"/>
    </source>
</evidence>
<feature type="domain" description="Tyrosine-protein phosphatase" evidence="8">
    <location>
        <begin position="218"/>
        <end position="382"/>
    </location>
</feature>
<dbReference type="KEGG" id="gtt:GUITHDRAFT_122332"/>
<evidence type="ECO:0000256" key="7">
    <source>
        <dbReference type="SAM" id="MobiDB-lite"/>
    </source>
</evidence>
<dbReference type="PaxDb" id="55529-EKX31483"/>
<dbReference type="CDD" id="cd17657">
    <property type="entry name" value="CDC14_N"/>
    <property type="match status" value="1"/>
</dbReference>
<dbReference type="InterPro" id="IPR016130">
    <property type="entry name" value="Tyr_Pase_AS"/>
</dbReference>
<dbReference type="OrthoDB" id="542013at2759"/>
<dbReference type="STRING" id="905079.L1I5D9"/>
<dbReference type="PROSITE" id="PS00383">
    <property type="entry name" value="TYR_PHOSPHATASE_1"/>
    <property type="match status" value="1"/>
</dbReference>
<dbReference type="AlphaFoldDB" id="L1I5D9"/>
<evidence type="ECO:0000313" key="10">
    <source>
        <dbReference type="EMBL" id="EKX31483.1"/>
    </source>
</evidence>
<dbReference type="GeneID" id="17288204"/>
<dbReference type="InterPro" id="IPR003595">
    <property type="entry name" value="Tyr_Pase_cat"/>
</dbReference>
<evidence type="ECO:0000313" key="12">
    <source>
        <dbReference type="Proteomes" id="UP000011087"/>
    </source>
</evidence>
<feature type="domain" description="Tyrosine specific protein phosphatases" evidence="9">
    <location>
        <begin position="306"/>
        <end position="368"/>
    </location>
</feature>
<evidence type="ECO:0000256" key="6">
    <source>
        <dbReference type="ARBA" id="ARBA00023306"/>
    </source>
</evidence>
<dbReference type="PROSITE" id="PS50056">
    <property type="entry name" value="TYR_PHOSPHATASE_2"/>
    <property type="match status" value="1"/>
</dbReference>
<dbReference type="InterPro" id="IPR044506">
    <property type="entry name" value="CDC14_C"/>
</dbReference>
<keyword evidence="6" id="KW-0131">Cell cycle</keyword>
<sequence length="436" mass="49226">MKREFSSGSGRFKVSSEDFFLDDIAEADEVDIETCSSRPRPFWLSGNMIPIADRISFVGCSIPPSNEDDSLVFVDMENFLVYYPFAYDFGPVNLGSIHHFVVHLNTVLERHPDQWIVLRCAPDMQVVTNAVMMIGAYLIVEGISEPDNVFSEELNEETRNLLPYHDATYLPTSFTISVEDVWAGLAKAMKQGWFSVGGSEHEGFDCEEYDHYDDPCNGDLHRIIPDKLIAFKGPVDHMHNRDWFDENYVRMFHPRFFVDVFKEMDVKCVIRLNGPKYDKETFEENGIKVVDIFLEDNAVPSTHILHRFLQAVELADGLVAVHCDNGLGRTGTMIAAYLIAFRGFTAREAIGWMRLARPGSVIGVQQEFLVEREFALQRAGFVMKSRSSKFILDAGLDGDLKVLSSVHPLSSLDHEPEGTGNERKIPGISEVNQPPS</sequence>
<evidence type="ECO:0000256" key="2">
    <source>
        <dbReference type="ARBA" id="ARBA00013064"/>
    </source>
</evidence>
<name>L1I5D9_GUITC</name>
<dbReference type="EnsemblProtists" id="EKX31483">
    <property type="protein sequence ID" value="EKX31483"/>
    <property type="gene ID" value="GUITHDRAFT_122332"/>
</dbReference>
<proteinExistence type="inferred from homology"/>
<evidence type="ECO:0000256" key="3">
    <source>
        <dbReference type="ARBA" id="ARBA00022618"/>
    </source>
</evidence>
<reference evidence="12" key="2">
    <citation type="submission" date="2012-11" db="EMBL/GenBank/DDBJ databases">
        <authorList>
            <person name="Kuo A."/>
            <person name="Curtis B.A."/>
            <person name="Tanifuji G."/>
            <person name="Burki F."/>
            <person name="Gruber A."/>
            <person name="Irimia M."/>
            <person name="Maruyama S."/>
            <person name="Arias M.C."/>
            <person name="Ball S.G."/>
            <person name="Gile G.H."/>
            <person name="Hirakawa Y."/>
            <person name="Hopkins J.F."/>
            <person name="Rensing S.A."/>
            <person name="Schmutz J."/>
            <person name="Symeonidi A."/>
            <person name="Elias M."/>
            <person name="Eveleigh R.J."/>
            <person name="Herman E.K."/>
            <person name="Klute M.J."/>
            <person name="Nakayama T."/>
            <person name="Obornik M."/>
            <person name="Reyes-Prieto A."/>
            <person name="Armbrust E.V."/>
            <person name="Aves S.J."/>
            <person name="Beiko R.G."/>
            <person name="Coutinho P."/>
            <person name="Dacks J.B."/>
            <person name="Durnford D.G."/>
            <person name="Fast N.M."/>
            <person name="Green B.R."/>
            <person name="Grisdale C."/>
            <person name="Hempe F."/>
            <person name="Henrissat B."/>
            <person name="Hoppner M.P."/>
            <person name="Ishida K.-I."/>
            <person name="Kim E."/>
            <person name="Koreny L."/>
            <person name="Kroth P.G."/>
            <person name="Liu Y."/>
            <person name="Malik S.-B."/>
            <person name="Maier U.G."/>
            <person name="McRose D."/>
            <person name="Mock T."/>
            <person name="Neilson J.A."/>
            <person name="Onodera N.T."/>
            <person name="Poole A.M."/>
            <person name="Pritham E.J."/>
            <person name="Richards T.A."/>
            <person name="Rocap G."/>
            <person name="Roy S.W."/>
            <person name="Sarai C."/>
            <person name="Schaack S."/>
            <person name="Shirato S."/>
            <person name="Slamovits C.H."/>
            <person name="Spencer D.F."/>
            <person name="Suzuki S."/>
            <person name="Worden A.Z."/>
            <person name="Zauner S."/>
            <person name="Barry K."/>
            <person name="Bell C."/>
            <person name="Bharti A.K."/>
            <person name="Crow J.A."/>
            <person name="Grimwood J."/>
            <person name="Kramer R."/>
            <person name="Lindquist E."/>
            <person name="Lucas S."/>
            <person name="Salamov A."/>
            <person name="McFadden G.I."/>
            <person name="Lane C.E."/>
            <person name="Keeling P.J."/>
            <person name="Gray M.W."/>
            <person name="Grigoriev I.V."/>
            <person name="Archibald J.M."/>
        </authorList>
    </citation>
    <scope>NUCLEOTIDE SEQUENCE</scope>
    <source>
        <strain evidence="12">CCMP2712</strain>
    </source>
</reference>
<dbReference type="HOGENOM" id="CLU_017787_0_2_1"/>
<dbReference type="Pfam" id="PF14671">
    <property type="entry name" value="DSPn"/>
    <property type="match status" value="1"/>
</dbReference>
<dbReference type="GO" id="GO:0004725">
    <property type="term" value="F:protein tyrosine phosphatase activity"/>
    <property type="evidence" value="ECO:0007669"/>
    <property type="project" value="UniProtKB-EC"/>
</dbReference>
<dbReference type="InterPro" id="IPR000387">
    <property type="entry name" value="Tyr_Pase_dom"/>
</dbReference>
<dbReference type="SUPFAM" id="SSF52799">
    <property type="entry name" value="(Phosphotyrosine protein) phosphatases II"/>
    <property type="match status" value="2"/>
</dbReference>
<dbReference type="RefSeq" id="XP_005818463.1">
    <property type="nucleotide sequence ID" value="XM_005818406.1"/>
</dbReference>
<gene>
    <name evidence="10" type="ORF">GUITHDRAFT_122332</name>
</gene>
<evidence type="ECO:0000259" key="8">
    <source>
        <dbReference type="PROSITE" id="PS50054"/>
    </source>
</evidence>
<dbReference type="InterPro" id="IPR029260">
    <property type="entry name" value="DSPn"/>
</dbReference>
<dbReference type="Gene3D" id="3.90.190.10">
    <property type="entry name" value="Protein tyrosine phosphatase superfamily"/>
    <property type="match status" value="2"/>
</dbReference>
<dbReference type="Proteomes" id="UP000011087">
    <property type="component" value="Unassembled WGS sequence"/>
</dbReference>
<feature type="region of interest" description="Disordered" evidence="7">
    <location>
        <begin position="411"/>
        <end position="436"/>
    </location>
</feature>
<dbReference type="FunFam" id="3.90.190.10:FF:000006">
    <property type="entry name" value="Dual specificity protein phosphatase CDC14B"/>
    <property type="match status" value="1"/>
</dbReference>
<dbReference type="InterPro" id="IPR050561">
    <property type="entry name" value="PTP"/>
</dbReference>
<dbReference type="GO" id="GO:0051301">
    <property type="term" value="P:cell division"/>
    <property type="evidence" value="ECO:0007669"/>
    <property type="project" value="UniProtKB-KW"/>
</dbReference>
<reference evidence="10 12" key="1">
    <citation type="journal article" date="2012" name="Nature">
        <title>Algal genomes reveal evolutionary mosaicism and the fate of nucleomorphs.</title>
        <authorList>
            <consortium name="DOE Joint Genome Institute"/>
            <person name="Curtis B.A."/>
            <person name="Tanifuji G."/>
            <person name="Burki F."/>
            <person name="Gruber A."/>
            <person name="Irimia M."/>
            <person name="Maruyama S."/>
            <person name="Arias M.C."/>
            <person name="Ball S.G."/>
            <person name="Gile G.H."/>
            <person name="Hirakawa Y."/>
            <person name="Hopkins J.F."/>
            <person name="Kuo A."/>
            <person name="Rensing S.A."/>
            <person name="Schmutz J."/>
            <person name="Symeonidi A."/>
            <person name="Elias M."/>
            <person name="Eveleigh R.J."/>
            <person name="Herman E.K."/>
            <person name="Klute M.J."/>
            <person name="Nakayama T."/>
            <person name="Obornik M."/>
            <person name="Reyes-Prieto A."/>
            <person name="Armbrust E.V."/>
            <person name="Aves S.J."/>
            <person name="Beiko R.G."/>
            <person name="Coutinho P."/>
            <person name="Dacks J.B."/>
            <person name="Durnford D.G."/>
            <person name="Fast N.M."/>
            <person name="Green B.R."/>
            <person name="Grisdale C.J."/>
            <person name="Hempel F."/>
            <person name="Henrissat B."/>
            <person name="Hoppner M.P."/>
            <person name="Ishida K."/>
            <person name="Kim E."/>
            <person name="Koreny L."/>
            <person name="Kroth P.G."/>
            <person name="Liu Y."/>
            <person name="Malik S.B."/>
            <person name="Maier U.G."/>
            <person name="McRose D."/>
            <person name="Mock T."/>
            <person name="Neilson J.A."/>
            <person name="Onodera N.T."/>
            <person name="Poole A.M."/>
            <person name="Pritham E.J."/>
            <person name="Richards T.A."/>
            <person name="Rocap G."/>
            <person name="Roy S.W."/>
            <person name="Sarai C."/>
            <person name="Schaack S."/>
            <person name="Shirato S."/>
            <person name="Slamovits C.H."/>
            <person name="Spencer D.F."/>
            <person name="Suzuki S."/>
            <person name="Worden A.Z."/>
            <person name="Zauner S."/>
            <person name="Barry K."/>
            <person name="Bell C."/>
            <person name="Bharti A.K."/>
            <person name="Crow J.A."/>
            <person name="Grimwood J."/>
            <person name="Kramer R."/>
            <person name="Lindquist E."/>
            <person name="Lucas S."/>
            <person name="Salamov A."/>
            <person name="McFadden G.I."/>
            <person name="Lane C.E."/>
            <person name="Keeling P.J."/>
            <person name="Gray M.W."/>
            <person name="Grigoriev I.V."/>
            <person name="Archibald J.M."/>
        </authorList>
    </citation>
    <scope>NUCLEOTIDE SEQUENCE</scope>
    <source>
        <strain evidence="10 12">CCMP2712</strain>
    </source>
</reference>
<dbReference type="Pfam" id="PF00782">
    <property type="entry name" value="DSPc"/>
    <property type="match status" value="1"/>
</dbReference>
<dbReference type="InterPro" id="IPR000340">
    <property type="entry name" value="Dual-sp_phosphatase_cat-dom"/>
</dbReference>
<keyword evidence="12" id="KW-1185">Reference proteome</keyword>
<evidence type="ECO:0000256" key="5">
    <source>
        <dbReference type="ARBA" id="ARBA00022912"/>
    </source>
</evidence>
<dbReference type="PROSITE" id="PS50054">
    <property type="entry name" value="TYR_PHOSPHATASE_DUAL"/>
    <property type="match status" value="1"/>
</dbReference>
<dbReference type="SMART" id="SM00404">
    <property type="entry name" value="PTPc_motif"/>
    <property type="match status" value="1"/>
</dbReference>
<dbReference type="EMBL" id="JH993274">
    <property type="protein sequence ID" value="EKX31483.1"/>
    <property type="molecule type" value="Genomic_DNA"/>
</dbReference>
<protein>
    <recommendedName>
        <fullName evidence="2">protein-tyrosine-phosphatase</fullName>
        <ecNumber evidence="2">3.1.3.48</ecNumber>
    </recommendedName>
</protein>
<dbReference type="OMA" id="HRANAVC"/>
<reference evidence="11" key="3">
    <citation type="submission" date="2016-03" db="UniProtKB">
        <authorList>
            <consortium name="EnsemblProtists"/>
        </authorList>
    </citation>
    <scope>IDENTIFICATION</scope>
</reference>
<evidence type="ECO:0000259" key="9">
    <source>
        <dbReference type="PROSITE" id="PS50056"/>
    </source>
</evidence>
<feature type="compositionally biased region" description="Basic and acidic residues" evidence="7">
    <location>
        <begin position="412"/>
        <end position="425"/>
    </location>
</feature>
<dbReference type="InterPro" id="IPR029021">
    <property type="entry name" value="Prot-tyrosine_phosphatase-like"/>
</dbReference>
<evidence type="ECO:0000313" key="11">
    <source>
        <dbReference type="EnsemblProtists" id="EKX31483"/>
    </source>
</evidence>
<comment type="similarity">
    <text evidence="1">Belongs to the protein-tyrosine phosphatase family. Non-receptor class CDC14 subfamily.</text>
</comment>
<keyword evidence="3" id="KW-0132">Cell division</keyword>
<dbReference type="CDD" id="cd14499">
    <property type="entry name" value="CDC14_C"/>
    <property type="match status" value="1"/>
</dbReference>
<keyword evidence="4" id="KW-0378">Hydrolase</keyword>
<dbReference type="PANTHER" id="PTHR23339">
    <property type="entry name" value="TYROSINE SPECIFIC PROTEIN PHOSPHATASE AND DUAL SPECIFICITY PROTEIN PHOSPHATASE"/>
    <property type="match status" value="1"/>
</dbReference>
<dbReference type="eggNOG" id="KOG1720">
    <property type="taxonomic scope" value="Eukaryota"/>
</dbReference>
<dbReference type="InterPro" id="IPR020422">
    <property type="entry name" value="TYR_PHOSPHATASE_DUAL_dom"/>
</dbReference>